<sequence length="80" mass="8943">MVEWLFAHFKGCQVPSQAVEQAAGSGHIPVLEFMLNNDAGWDFNREIVQMSYGEGGEDSWVESVPEDNLPKTPKQITSFN</sequence>
<dbReference type="Proteomes" id="UP000435112">
    <property type="component" value="Unassembled WGS sequence"/>
</dbReference>
<dbReference type="EMBL" id="QXFV01003774">
    <property type="protein sequence ID" value="KAE8974005.1"/>
    <property type="molecule type" value="Genomic_DNA"/>
</dbReference>
<dbReference type="Proteomes" id="UP000434957">
    <property type="component" value="Unassembled WGS sequence"/>
</dbReference>
<evidence type="ECO:0000256" key="1">
    <source>
        <dbReference type="SAM" id="MobiDB-lite"/>
    </source>
</evidence>
<dbReference type="EMBL" id="QXFU01003825">
    <property type="protein sequence ID" value="KAE8972507.1"/>
    <property type="molecule type" value="Genomic_DNA"/>
</dbReference>
<keyword evidence="6" id="KW-1185">Reference proteome</keyword>
<accession>A0A6A3HSU0</accession>
<evidence type="ECO:0000313" key="4">
    <source>
        <dbReference type="EMBL" id="KAE9312695.1"/>
    </source>
</evidence>
<evidence type="ECO:0000313" key="5">
    <source>
        <dbReference type="Proteomes" id="UP000429607"/>
    </source>
</evidence>
<dbReference type="EMBL" id="QXFT01001682">
    <property type="protein sequence ID" value="KAE9312695.1"/>
    <property type="molecule type" value="Genomic_DNA"/>
</dbReference>
<dbReference type="Proteomes" id="UP000429607">
    <property type="component" value="Unassembled WGS sequence"/>
</dbReference>
<name>A0A6A3HSU0_9STRA</name>
<evidence type="ECO:0000313" key="3">
    <source>
        <dbReference type="EMBL" id="KAE8974005.1"/>
    </source>
</evidence>
<feature type="region of interest" description="Disordered" evidence="1">
    <location>
        <begin position="57"/>
        <end position="80"/>
    </location>
</feature>
<reference evidence="5 7" key="1">
    <citation type="submission" date="2018-09" db="EMBL/GenBank/DDBJ databases">
        <title>Genomic investigation of the strawberry pathogen Phytophthora fragariae indicates pathogenicity is determined by transcriptional variation in three key races.</title>
        <authorList>
            <person name="Adams T.M."/>
            <person name="Armitage A.D."/>
            <person name="Sobczyk M.K."/>
            <person name="Bates H.J."/>
            <person name="Dunwell J.M."/>
            <person name="Nellist C.F."/>
            <person name="Harrison R.J."/>
        </authorList>
    </citation>
    <scope>NUCLEOTIDE SEQUENCE [LARGE SCALE GENOMIC DNA]</scope>
    <source>
        <strain evidence="3 5">SCRP249</strain>
        <strain evidence="2 7">SCRP324</strain>
        <strain evidence="4 6">SCRP333</strain>
    </source>
</reference>
<comment type="caution">
    <text evidence="2">The sequence shown here is derived from an EMBL/GenBank/DDBJ whole genome shotgun (WGS) entry which is preliminary data.</text>
</comment>
<protein>
    <submittedName>
        <fullName evidence="2">Uncharacterized protein</fullName>
    </submittedName>
</protein>
<evidence type="ECO:0000313" key="7">
    <source>
        <dbReference type="Proteomes" id="UP000435112"/>
    </source>
</evidence>
<dbReference type="OrthoDB" id="98206at2759"/>
<gene>
    <name evidence="3" type="ORF">PR001_g26138</name>
    <name evidence="2" type="ORF">PR002_g26495</name>
    <name evidence="4" type="ORF">PR003_g19704</name>
</gene>
<proteinExistence type="predicted"/>
<evidence type="ECO:0000313" key="6">
    <source>
        <dbReference type="Proteomes" id="UP000434957"/>
    </source>
</evidence>
<organism evidence="2 7">
    <name type="scientific">Phytophthora rubi</name>
    <dbReference type="NCBI Taxonomy" id="129364"/>
    <lineage>
        <taxon>Eukaryota</taxon>
        <taxon>Sar</taxon>
        <taxon>Stramenopiles</taxon>
        <taxon>Oomycota</taxon>
        <taxon>Peronosporomycetes</taxon>
        <taxon>Peronosporales</taxon>
        <taxon>Peronosporaceae</taxon>
        <taxon>Phytophthora</taxon>
    </lineage>
</organism>
<dbReference type="AlphaFoldDB" id="A0A6A3HSU0"/>
<evidence type="ECO:0000313" key="2">
    <source>
        <dbReference type="EMBL" id="KAE8972507.1"/>
    </source>
</evidence>